<keyword evidence="3" id="KW-1185">Reference proteome</keyword>
<dbReference type="InterPro" id="IPR024529">
    <property type="entry name" value="ECF_trnsprt_substrate-spec"/>
</dbReference>
<gene>
    <name evidence="2" type="ORF">ACFQGP_12740</name>
</gene>
<dbReference type="Proteomes" id="UP001596289">
    <property type="component" value="Unassembled WGS sequence"/>
</dbReference>
<comment type="caution">
    <text evidence="2">The sequence shown here is derived from an EMBL/GenBank/DDBJ whole genome shotgun (WGS) entry which is preliminary data.</text>
</comment>
<protein>
    <submittedName>
        <fullName evidence="2">ECF transporter S component</fullName>
    </submittedName>
</protein>
<evidence type="ECO:0000313" key="2">
    <source>
        <dbReference type="EMBL" id="MFC6171419.1"/>
    </source>
</evidence>
<feature type="transmembrane region" description="Helical" evidence="1">
    <location>
        <begin position="97"/>
        <end position="121"/>
    </location>
</feature>
<keyword evidence="1" id="KW-0472">Membrane</keyword>
<dbReference type="EMBL" id="JBHSSL010000109">
    <property type="protein sequence ID" value="MFC6171419.1"/>
    <property type="molecule type" value="Genomic_DNA"/>
</dbReference>
<dbReference type="RefSeq" id="WP_125551913.1">
    <property type="nucleotide sequence ID" value="NZ_JBHSSL010000109.1"/>
</dbReference>
<keyword evidence="1" id="KW-0812">Transmembrane</keyword>
<sequence>MTNDLHTKKLVYTAILLAILFLLYVTPLGFLQLGPFAITTLHIPVIVGSIILGYKRGAFLGLVFGLLSLYRSTVTMTPTSFVFSPFVPVPGTGHGNVLAIVVSLLPRILVGITPALVFALLHKHKINRSLSYGLAGLIGSLTNTVLVLGLMGLIFGKQLGYHSLTAILVMIGGVIVSNGFVEMIVATLVTISLASAFAMVEKRLMKPTK</sequence>
<name>A0ABW1RI03_9LACO</name>
<proteinExistence type="predicted"/>
<feature type="transmembrane region" description="Helical" evidence="1">
    <location>
        <begin position="133"/>
        <end position="155"/>
    </location>
</feature>
<dbReference type="Gene3D" id="1.10.1760.20">
    <property type="match status" value="1"/>
</dbReference>
<feature type="transmembrane region" description="Helical" evidence="1">
    <location>
        <begin position="59"/>
        <end position="77"/>
    </location>
</feature>
<feature type="transmembrane region" description="Helical" evidence="1">
    <location>
        <begin position="167"/>
        <end position="200"/>
    </location>
</feature>
<evidence type="ECO:0000313" key="3">
    <source>
        <dbReference type="Proteomes" id="UP001596289"/>
    </source>
</evidence>
<feature type="transmembrane region" description="Helical" evidence="1">
    <location>
        <begin position="36"/>
        <end position="54"/>
    </location>
</feature>
<evidence type="ECO:0000256" key="1">
    <source>
        <dbReference type="SAM" id="Phobius"/>
    </source>
</evidence>
<dbReference type="Pfam" id="PF12822">
    <property type="entry name" value="ECF_trnsprt"/>
    <property type="match status" value="1"/>
</dbReference>
<organism evidence="2 3">
    <name type="scientific">Loigolactobacillus jiayinensis</name>
    <dbReference type="NCBI Taxonomy" id="2486016"/>
    <lineage>
        <taxon>Bacteria</taxon>
        <taxon>Bacillati</taxon>
        <taxon>Bacillota</taxon>
        <taxon>Bacilli</taxon>
        <taxon>Lactobacillales</taxon>
        <taxon>Lactobacillaceae</taxon>
        <taxon>Loigolactobacillus</taxon>
    </lineage>
</organism>
<keyword evidence="1" id="KW-1133">Transmembrane helix</keyword>
<accession>A0ABW1RI03</accession>
<reference evidence="3" key="1">
    <citation type="journal article" date="2019" name="Int. J. Syst. Evol. Microbiol.">
        <title>The Global Catalogue of Microorganisms (GCM) 10K type strain sequencing project: providing services to taxonomists for standard genome sequencing and annotation.</title>
        <authorList>
            <consortium name="The Broad Institute Genomics Platform"/>
            <consortium name="The Broad Institute Genome Sequencing Center for Infectious Disease"/>
            <person name="Wu L."/>
            <person name="Ma J."/>
        </authorList>
    </citation>
    <scope>NUCLEOTIDE SEQUENCE [LARGE SCALE GENOMIC DNA]</scope>
    <source>
        <strain evidence="3">CCM 8904</strain>
    </source>
</reference>
<feature type="transmembrane region" description="Helical" evidence="1">
    <location>
        <begin position="12"/>
        <end position="30"/>
    </location>
</feature>